<dbReference type="Proteomes" id="UP000824469">
    <property type="component" value="Unassembled WGS sequence"/>
</dbReference>
<protein>
    <submittedName>
        <fullName evidence="2">Uncharacterized protein</fullName>
    </submittedName>
</protein>
<keyword evidence="3" id="KW-1185">Reference proteome</keyword>
<name>A0AA38GHX1_TAXCH</name>
<feature type="compositionally biased region" description="Polar residues" evidence="1">
    <location>
        <begin position="1"/>
        <end position="17"/>
    </location>
</feature>
<evidence type="ECO:0000313" key="2">
    <source>
        <dbReference type="EMBL" id="KAH9321928.1"/>
    </source>
</evidence>
<accession>A0AA38GHX1</accession>
<feature type="non-terminal residue" evidence="2">
    <location>
        <position position="53"/>
    </location>
</feature>
<evidence type="ECO:0000313" key="3">
    <source>
        <dbReference type="Proteomes" id="UP000824469"/>
    </source>
</evidence>
<sequence>MKSTESLKTTVTQQLPIPSQKLENNETHKVSLVAVNKTMTELRKSSKAQNNQM</sequence>
<organism evidence="2 3">
    <name type="scientific">Taxus chinensis</name>
    <name type="common">Chinese yew</name>
    <name type="synonym">Taxus wallichiana var. chinensis</name>
    <dbReference type="NCBI Taxonomy" id="29808"/>
    <lineage>
        <taxon>Eukaryota</taxon>
        <taxon>Viridiplantae</taxon>
        <taxon>Streptophyta</taxon>
        <taxon>Embryophyta</taxon>
        <taxon>Tracheophyta</taxon>
        <taxon>Spermatophyta</taxon>
        <taxon>Pinopsida</taxon>
        <taxon>Pinidae</taxon>
        <taxon>Conifers II</taxon>
        <taxon>Cupressales</taxon>
        <taxon>Taxaceae</taxon>
        <taxon>Taxus</taxon>
    </lineage>
</organism>
<dbReference type="EMBL" id="JAHRHJ020000003">
    <property type="protein sequence ID" value="KAH9321928.1"/>
    <property type="molecule type" value="Genomic_DNA"/>
</dbReference>
<dbReference type="AlphaFoldDB" id="A0AA38GHX1"/>
<evidence type="ECO:0000256" key="1">
    <source>
        <dbReference type="SAM" id="MobiDB-lite"/>
    </source>
</evidence>
<comment type="caution">
    <text evidence="2">The sequence shown here is derived from an EMBL/GenBank/DDBJ whole genome shotgun (WGS) entry which is preliminary data.</text>
</comment>
<feature type="region of interest" description="Disordered" evidence="1">
    <location>
        <begin position="1"/>
        <end position="23"/>
    </location>
</feature>
<gene>
    <name evidence="2" type="ORF">KI387_016567</name>
</gene>
<reference evidence="2 3" key="1">
    <citation type="journal article" date="2021" name="Nat. Plants">
        <title>The Taxus genome provides insights into paclitaxel biosynthesis.</title>
        <authorList>
            <person name="Xiong X."/>
            <person name="Gou J."/>
            <person name="Liao Q."/>
            <person name="Li Y."/>
            <person name="Zhou Q."/>
            <person name="Bi G."/>
            <person name="Li C."/>
            <person name="Du R."/>
            <person name="Wang X."/>
            <person name="Sun T."/>
            <person name="Guo L."/>
            <person name="Liang H."/>
            <person name="Lu P."/>
            <person name="Wu Y."/>
            <person name="Zhang Z."/>
            <person name="Ro D.K."/>
            <person name="Shang Y."/>
            <person name="Huang S."/>
            <person name="Yan J."/>
        </authorList>
    </citation>
    <scope>NUCLEOTIDE SEQUENCE [LARGE SCALE GENOMIC DNA]</scope>
    <source>
        <strain evidence="2">Ta-2019</strain>
    </source>
</reference>
<proteinExistence type="predicted"/>